<feature type="binding site" evidence="3">
    <location>
        <position position="63"/>
    </location>
    <ligand>
        <name>a divalent metal cation</name>
        <dbReference type="ChEBI" id="CHEBI:60240"/>
        <label>1</label>
    </ligand>
</feature>
<feature type="binding site" evidence="3">
    <location>
        <position position="217"/>
    </location>
    <ligand>
        <name>a divalent metal cation</name>
        <dbReference type="ChEBI" id="CHEBI:60240"/>
        <label>1</label>
    </ligand>
</feature>
<evidence type="ECO:0000256" key="2">
    <source>
        <dbReference type="ARBA" id="ARBA00022723"/>
    </source>
</evidence>
<dbReference type="NCBIfam" id="TIGR00486">
    <property type="entry name" value="YbgI_SA1388"/>
    <property type="match status" value="1"/>
</dbReference>
<dbReference type="InterPro" id="IPR036069">
    <property type="entry name" value="DUF34/NIF3_sf"/>
</dbReference>
<evidence type="ECO:0000256" key="3">
    <source>
        <dbReference type="PIRSR" id="PIRSR602678-1"/>
    </source>
</evidence>
<comment type="caution">
    <text evidence="4">The sequence shown here is derived from an EMBL/GenBank/DDBJ whole genome shotgun (WGS) entry which is preliminary data.</text>
</comment>
<dbReference type="EMBL" id="DTLB01000023">
    <property type="protein sequence ID" value="HFW32150.1"/>
    <property type="molecule type" value="Genomic_DNA"/>
</dbReference>
<dbReference type="PANTHER" id="PTHR13799">
    <property type="entry name" value="NGG1 INTERACTING FACTOR 3"/>
    <property type="match status" value="1"/>
</dbReference>
<dbReference type="GO" id="GO:0005737">
    <property type="term" value="C:cytoplasm"/>
    <property type="evidence" value="ECO:0007669"/>
    <property type="project" value="TreeGrafter"/>
</dbReference>
<sequence length="245" mass="27125">MELAEIVSFLDEYLQIVNYQDVSNNGLQVEGRNKVERIAFAVDACMESFKGAIMADADMIVVHHGLIWGGIGYIRGIVKRRIEFLLKNNLSLYAAHLPLDAHREVGNNAMILRKIGAEPQEEFGGYKGVKIGYSAELNELTAVSEIAKKFDSAMLLPFGREKIKRVAAVSGKGCFALNEAIEKGVELFITGEPEHEAYHLAKEGGINVIFLGHYESEKFGVLSLMEVVKEKFGVDAVFLDIPTNF</sequence>
<proteinExistence type="inferred from homology"/>
<protein>
    <submittedName>
        <fullName evidence="4">Nif3-like dinuclear metal center hexameric protein</fullName>
    </submittedName>
</protein>
<dbReference type="InterPro" id="IPR002678">
    <property type="entry name" value="DUF34/NIF3"/>
</dbReference>
<keyword evidence="2 3" id="KW-0479">Metal-binding</keyword>
<dbReference type="Pfam" id="PF01784">
    <property type="entry name" value="DUF34_NIF3"/>
    <property type="match status" value="1"/>
</dbReference>
<gene>
    <name evidence="5" type="ORF">ENR21_00080</name>
    <name evidence="4" type="ORF">ENW66_04250</name>
</gene>
<dbReference type="FunFam" id="3.40.1390.30:FF:000001">
    <property type="entry name" value="GTP cyclohydrolase 1 type 2"/>
    <property type="match status" value="1"/>
</dbReference>
<dbReference type="EMBL" id="DSQD01000003">
    <property type="protein sequence ID" value="HGF86872.1"/>
    <property type="molecule type" value="Genomic_DNA"/>
</dbReference>
<feature type="binding site" evidence="3">
    <location>
        <position position="64"/>
    </location>
    <ligand>
        <name>a divalent metal cation</name>
        <dbReference type="ChEBI" id="CHEBI:60240"/>
        <label>2</label>
    </ligand>
</feature>
<name>A0A7C3MFY3_ARCFL</name>
<organism evidence="4">
    <name type="scientific">Archaeoglobus fulgidus</name>
    <dbReference type="NCBI Taxonomy" id="2234"/>
    <lineage>
        <taxon>Archaea</taxon>
        <taxon>Methanobacteriati</taxon>
        <taxon>Methanobacteriota</taxon>
        <taxon>Archaeoglobi</taxon>
        <taxon>Archaeoglobales</taxon>
        <taxon>Archaeoglobaceae</taxon>
        <taxon>Archaeoglobus</taxon>
    </lineage>
</organism>
<feature type="binding site" evidence="3">
    <location>
        <position position="100"/>
    </location>
    <ligand>
        <name>a divalent metal cation</name>
        <dbReference type="ChEBI" id="CHEBI:60240"/>
        <label>1</label>
    </ligand>
</feature>
<evidence type="ECO:0000313" key="4">
    <source>
        <dbReference type="EMBL" id="HFW32150.1"/>
    </source>
</evidence>
<evidence type="ECO:0000256" key="1">
    <source>
        <dbReference type="ARBA" id="ARBA00006964"/>
    </source>
</evidence>
<dbReference type="Gene3D" id="3.40.1390.30">
    <property type="entry name" value="NIF3 (NGG1p interacting factor 3)-like"/>
    <property type="match status" value="2"/>
</dbReference>
<feature type="binding site" evidence="3">
    <location>
        <position position="213"/>
    </location>
    <ligand>
        <name>a divalent metal cation</name>
        <dbReference type="ChEBI" id="CHEBI:60240"/>
        <label>1</label>
    </ligand>
</feature>
<accession>A0A7C3MFY3</accession>
<dbReference type="GO" id="GO:0046872">
    <property type="term" value="F:metal ion binding"/>
    <property type="evidence" value="ECO:0007669"/>
    <property type="project" value="UniProtKB-KW"/>
</dbReference>
<evidence type="ECO:0000313" key="5">
    <source>
        <dbReference type="EMBL" id="HGF86872.1"/>
    </source>
</evidence>
<dbReference type="SUPFAM" id="SSF102705">
    <property type="entry name" value="NIF3 (NGG1p interacting factor 3)-like"/>
    <property type="match status" value="1"/>
</dbReference>
<dbReference type="PANTHER" id="PTHR13799:SF14">
    <property type="entry name" value="GTP CYCLOHYDROLASE 1 TYPE 2 HOMOLOG"/>
    <property type="match status" value="1"/>
</dbReference>
<comment type="similarity">
    <text evidence="1">Belongs to the GTP cyclohydrolase I type 2/NIF3 family.</text>
</comment>
<reference evidence="4" key="1">
    <citation type="journal article" date="2020" name="mSystems">
        <title>Genome- and Community-Level Interaction Insights into Carbon Utilization and Element Cycling Functions of Hydrothermarchaeota in Hydrothermal Sediment.</title>
        <authorList>
            <person name="Zhou Z."/>
            <person name="Liu Y."/>
            <person name="Xu W."/>
            <person name="Pan J."/>
            <person name="Luo Z.H."/>
            <person name="Li M."/>
        </authorList>
    </citation>
    <scope>NUCLEOTIDE SEQUENCE [LARGE SCALE GENOMIC DNA]</scope>
    <source>
        <strain evidence="5">SpSt-38</strain>
        <strain evidence="4">SpSt-87</strain>
    </source>
</reference>
<dbReference type="AlphaFoldDB" id="A0A7C3MFY3"/>